<feature type="signal peptide" evidence="1">
    <location>
        <begin position="1"/>
        <end position="24"/>
    </location>
</feature>
<evidence type="ECO:0008006" key="4">
    <source>
        <dbReference type="Google" id="ProtNLM"/>
    </source>
</evidence>
<organism evidence="2 3">
    <name type="scientific">Candidatus Aquarickettsia rohweri</name>
    <dbReference type="NCBI Taxonomy" id="2602574"/>
    <lineage>
        <taxon>Bacteria</taxon>
        <taxon>Pseudomonadati</taxon>
        <taxon>Pseudomonadota</taxon>
        <taxon>Alphaproteobacteria</taxon>
        <taxon>Rickettsiales</taxon>
        <taxon>Candidatus Midichloriaceae</taxon>
        <taxon>Candidatus Aquarickettsia</taxon>
    </lineage>
</organism>
<evidence type="ECO:0000313" key="3">
    <source>
        <dbReference type="Proteomes" id="UP000279470"/>
    </source>
</evidence>
<dbReference type="AlphaFoldDB" id="A0A3R9ZJI9"/>
<comment type="caution">
    <text evidence="2">The sequence shown here is derived from an EMBL/GenBank/DDBJ whole genome shotgun (WGS) entry which is preliminary data.</text>
</comment>
<feature type="chain" id="PRO_5018776083" description="Secreted protein" evidence="1">
    <location>
        <begin position="25"/>
        <end position="60"/>
    </location>
</feature>
<protein>
    <recommendedName>
        <fullName evidence="4">Secreted protein</fullName>
    </recommendedName>
</protein>
<dbReference type="Proteomes" id="UP000279470">
    <property type="component" value="Unassembled WGS sequence"/>
</dbReference>
<proteinExistence type="predicted"/>
<reference evidence="3" key="1">
    <citation type="submission" date="2018-11" db="EMBL/GenBank/DDBJ databases">
        <title>Phylogenetic, genomic, and biogeographic characterization of a novel and ubiquitous marine invertebrate-associated Rickettsiales parasite, Candidatus Marinoinvertebrata rohwerii, gen. nov., sp. nov.</title>
        <authorList>
            <person name="Klinges J.G."/>
            <person name="Rosales S.M."/>
            <person name="Mcminds R."/>
            <person name="Shaver E.C."/>
            <person name="Shantz A."/>
            <person name="Peters E.C."/>
            <person name="Burkepile D.E."/>
            <person name="Silliman B.R."/>
            <person name="Vega Thurber R.L."/>
        </authorList>
    </citation>
    <scope>NUCLEOTIDE SEQUENCE [LARGE SCALE GENOMIC DNA]</scope>
    <source>
        <strain evidence="3">a_cerv_44</strain>
    </source>
</reference>
<gene>
    <name evidence="2" type="ORF">EIC27_05260</name>
</gene>
<evidence type="ECO:0000313" key="2">
    <source>
        <dbReference type="EMBL" id="RST63732.1"/>
    </source>
</evidence>
<dbReference type="EMBL" id="RXFM01000076">
    <property type="protein sequence ID" value="RST63732.1"/>
    <property type="molecule type" value="Genomic_DNA"/>
</dbReference>
<sequence length="60" mass="6601">MSRWGYFSVYLSAFFLNSSNVATYAIAFNSSFTFCGILNSSNLDSFAPSYGSFLLTSKIS</sequence>
<dbReference type="RefSeq" id="WP_126045056.1">
    <property type="nucleotide sequence ID" value="NZ_RXFM01000076.1"/>
</dbReference>
<evidence type="ECO:0000256" key="1">
    <source>
        <dbReference type="SAM" id="SignalP"/>
    </source>
</evidence>
<keyword evidence="1" id="KW-0732">Signal</keyword>
<name>A0A3R9ZJI9_9RICK</name>
<accession>A0A3R9ZJI9</accession>
<keyword evidence="3" id="KW-1185">Reference proteome</keyword>